<dbReference type="GO" id="GO:0016459">
    <property type="term" value="C:myosin complex"/>
    <property type="evidence" value="ECO:0007669"/>
    <property type="project" value="InterPro"/>
</dbReference>
<dbReference type="SMR" id="A2EEF7"/>
<feature type="domain" description="TH1" evidence="2">
    <location>
        <begin position="46"/>
        <end position="226"/>
    </location>
</feature>
<dbReference type="VEuPathDB" id="TrichDB:TVAGG3_0691320"/>
<dbReference type="PROSITE" id="PS51757">
    <property type="entry name" value="TH1"/>
    <property type="match status" value="1"/>
</dbReference>
<reference evidence="3" key="2">
    <citation type="journal article" date="2007" name="Science">
        <title>Draft genome sequence of the sexually transmitted pathogen Trichomonas vaginalis.</title>
        <authorList>
            <person name="Carlton J.M."/>
            <person name="Hirt R.P."/>
            <person name="Silva J.C."/>
            <person name="Delcher A.L."/>
            <person name="Schatz M."/>
            <person name="Zhao Q."/>
            <person name="Wortman J.R."/>
            <person name="Bidwell S.L."/>
            <person name="Alsmark U.C.M."/>
            <person name="Besteiro S."/>
            <person name="Sicheritz-Ponten T."/>
            <person name="Noel C.J."/>
            <person name="Dacks J.B."/>
            <person name="Foster P.G."/>
            <person name="Simillion C."/>
            <person name="Van de Peer Y."/>
            <person name="Miranda-Saavedra D."/>
            <person name="Barton G.J."/>
            <person name="Westrop G.D."/>
            <person name="Mueller S."/>
            <person name="Dessi D."/>
            <person name="Fiori P.L."/>
            <person name="Ren Q."/>
            <person name="Paulsen I."/>
            <person name="Zhang H."/>
            <person name="Bastida-Corcuera F.D."/>
            <person name="Simoes-Barbosa A."/>
            <person name="Brown M.T."/>
            <person name="Hayes R.D."/>
            <person name="Mukherjee M."/>
            <person name="Okumura C.Y."/>
            <person name="Schneider R."/>
            <person name="Smith A.J."/>
            <person name="Vanacova S."/>
            <person name="Villalvazo M."/>
            <person name="Haas B.J."/>
            <person name="Pertea M."/>
            <person name="Feldblyum T.V."/>
            <person name="Utterback T.R."/>
            <person name="Shu C.L."/>
            <person name="Osoegawa K."/>
            <person name="de Jong P.J."/>
            <person name="Hrdy I."/>
            <person name="Horvathova L."/>
            <person name="Zubacova Z."/>
            <person name="Dolezal P."/>
            <person name="Malik S.B."/>
            <person name="Logsdon J.M. Jr."/>
            <person name="Henze K."/>
            <person name="Gupta A."/>
            <person name="Wang C.C."/>
            <person name="Dunne R.L."/>
            <person name="Upcroft J.A."/>
            <person name="Upcroft P."/>
            <person name="White O."/>
            <person name="Salzberg S.L."/>
            <person name="Tang P."/>
            <person name="Chiu C.-H."/>
            <person name="Lee Y.-S."/>
            <person name="Embley T.M."/>
            <person name="Coombs G.H."/>
            <person name="Mottram J.C."/>
            <person name="Tachezy J."/>
            <person name="Fraser-Liggett C.M."/>
            <person name="Johnson P.J."/>
        </authorList>
    </citation>
    <scope>NUCLEOTIDE SEQUENCE [LARGE SCALE GENOMIC DNA]</scope>
    <source>
        <strain evidence="3">G3</strain>
    </source>
</reference>
<name>A2EEF7_TRIV3</name>
<reference evidence="3" key="1">
    <citation type="submission" date="2006-10" db="EMBL/GenBank/DDBJ databases">
        <authorList>
            <person name="Amadeo P."/>
            <person name="Zhao Q."/>
            <person name="Wortman J."/>
            <person name="Fraser-Liggett C."/>
            <person name="Carlton J."/>
        </authorList>
    </citation>
    <scope>NUCLEOTIDE SEQUENCE</scope>
    <source>
        <strain evidence="3">G3</strain>
    </source>
</reference>
<dbReference type="OrthoDB" id="6108017at2759"/>
<dbReference type="KEGG" id="tva:4766874"/>
<dbReference type="AlphaFoldDB" id="A2EEF7"/>
<dbReference type="VEuPathDB" id="TrichDB:TVAG_486100"/>
<dbReference type="Proteomes" id="UP000001542">
    <property type="component" value="Unassembled WGS sequence"/>
</dbReference>
<feature type="compositionally biased region" description="Polar residues" evidence="1">
    <location>
        <begin position="1"/>
        <end position="10"/>
    </location>
</feature>
<keyword evidence="4" id="KW-1185">Reference proteome</keyword>
<dbReference type="RefSeq" id="XP_001321186.1">
    <property type="nucleotide sequence ID" value="XM_001321151.1"/>
</dbReference>
<dbReference type="eggNOG" id="KOG0162">
    <property type="taxonomic scope" value="Eukaryota"/>
</dbReference>
<evidence type="ECO:0000259" key="2">
    <source>
        <dbReference type="PROSITE" id="PS51757"/>
    </source>
</evidence>
<accession>A2EEF7</accession>
<dbReference type="PANTHER" id="PTHR34969:SF1">
    <property type="entry name" value="TH1 DOMAIN-CONTAINING PROTEIN"/>
    <property type="match status" value="1"/>
</dbReference>
<feature type="region of interest" description="Disordered" evidence="1">
    <location>
        <begin position="1"/>
        <end position="31"/>
    </location>
</feature>
<protein>
    <submittedName>
        <fullName evidence="3">Myosin tail family protein</fullName>
    </submittedName>
</protein>
<evidence type="ECO:0000313" key="3">
    <source>
        <dbReference type="EMBL" id="EAY08963.1"/>
    </source>
</evidence>
<dbReference type="GO" id="GO:0003774">
    <property type="term" value="F:cytoskeletal motor activity"/>
    <property type="evidence" value="ECO:0007669"/>
    <property type="project" value="InterPro"/>
</dbReference>
<dbReference type="InParanoid" id="A2EEF7"/>
<gene>
    <name evidence="3" type="ORF">TVAG_486100</name>
</gene>
<evidence type="ECO:0000256" key="1">
    <source>
        <dbReference type="SAM" id="MobiDB-lite"/>
    </source>
</evidence>
<dbReference type="InterPro" id="IPR010926">
    <property type="entry name" value="Myosin_TH1"/>
</dbReference>
<dbReference type="EMBL" id="DS113367">
    <property type="protein sequence ID" value="EAY08963.1"/>
    <property type="molecule type" value="Genomic_DNA"/>
</dbReference>
<dbReference type="Pfam" id="PF06017">
    <property type="entry name" value="Myosin_TH1"/>
    <property type="match status" value="1"/>
</dbReference>
<proteinExistence type="predicted"/>
<organism evidence="3 4">
    <name type="scientific">Trichomonas vaginalis (strain ATCC PRA-98 / G3)</name>
    <dbReference type="NCBI Taxonomy" id="412133"/>
    <lineage>
        <taxon>Eukaryota</taxon>
        <taxon>Metamonada</taxon>
        <taxon>Parabasalia</taxon>
        <taxon>Trichomonadida</taxon>
        <taxon>Trichomonadidae</taxon>
        <taxon>Trichomonas</taxon>
    </lineage>
</organism>
<dbReference type="STRING" id="5722.A2EEF7"/>
<evidence type="ECO:0000313" key="4">
    <source>
        <dbReference type="Proteomes" id="UP000001542"/>
    </source>
</evidence>
<sequence>MSTPSDQPLQPSLAPKRRERLTSGGDQTPEEIARKQAADAFFKGKKHRRESSASKYYIGDHLGMHEDNVVDQILFSFSPPEDLYFADHCTRLTNRNHMEDCGFIVTTNHICITNTRLNAYIIPNPIPISDIKSISTSLETDNAVVIHLPEYNSELIMTSFKIELMKVLMDRFKAITNRELEIKFSNVLEFDVDDSTSFEFDFVRANDGVRMTLFIKAKTARPPATH</sequence>
<dbReference type="PANTHER" id="PTHR34969">
    <property type="entry name" value="OS01G0621700 PROTEIN"/>
    <property type="match status" value="1"/>
</dbReference>